<accession>A0AAV5SLR8</accession>
<evidence type="ECO:0000256" key="3">
    <source>
        <dbReference type="ARBA" id="ARBA00010112"/>
    </source>
</evidence>
<dbReference type="GO" id="GO:0016020">
    <property type="term" value="C:membrane"/>
    <property type="evidence" value="ECO:0007669"/>
    <property type="project" value="UniProtKB-SubCell"/>
</dbReference>
<feature type="transmembrane region" description="Helical" evidence="9">
    <location>
        <begin position="64"/>
        <end position="86"/>
    </location>
</feature>
<dbReference type="PROSITE" id="PS50262">
    <property type="entry name" value="G_PROTEIN_RECEP_F1_2"/>
    <property type="match status" value="1"/>
</dbReference>
<keyword evidence="12" id="KW-1185">Reference proteome</keyword>
<protein>
    <recommendedName>
        <fullName evidence="10">G-protein coupled receptors family 1 profile domain-containing protein</fullName>
    </recommendedName>
</protein>
<reference evidence="11" key="1">
    <citation type="submission" date="2023-10" db="EMBL/GenBank/DDBJ databases">
        <title>Genome assembly of Pristionchus species.</title>
        <authorList>
            <person name="Yoshida K."/>
            <person name="Sommer R.J."/>
        </authorList>
    </citation>
    <scope>NUCLEOTIDE SEQUENCE</scope>
    <source>
        <strain evidence="11">RS0144</strain>
    </source>
</reference>
<evidence type="ECO:0000256" key="9">
    <source>
        <dbReference type="SAM" id="Phobius"/>
    </source>
</evidence>
<comment type="caution">
    <text evidence="11">The sequence shown here is derived from an EMBL/GenBank/DDBJ whole genome shotgun (WGS) entry which is preliminary data.</text>
</comment>
<dbReference type="SUPFAM" id="SSF81321">
    <property type="entry name" value="Family A G protein-coupled receptor-like"/>
    <property type="match status" value="1"/>
</dbReference>
<keyword evidence="5 9" id="KW-0812">Transmembrane</keyword>
<dbReference type="GO" id="GO:0005576">
    <property type="term" value="C:extracellular region"/>
    <property type="evidence" value="ECO:0007669"/>
    <property type="project" value="UniProtKB-SubCell"/>
</dbReference>
<keyword evidence="7 9" id="KW-1133">Transmembrane helix</keyword>
<keyword evidence="6" id="KW-0732">Signal</keyword>
<dbReference type="InterPro" id="IPR017452">
    <property type="entry name" value="GPCR_Rhodpsn_7TM"/>
</dbReference>
<feature type="transmembrane region" description="Helical" evidence="9">
    <location>
        <begin position="33"/>
        <end position="57"/>
    </location>
</feature>
<gene>
    <name evidence="11" type="ORF">PENTCL1PPCAC_6208</name>
</gene>
<feature type="transmembrane region" description="Helical" evidence="9">
    <location>
        <begin position="106"/>
        <end position="135"/>
    </location>
</feature>
<feature type="domain" description="G-protein coupled receptors family 1 profile" evidence="10">
    <location>
        <begin position="45"/>
        <end position="386"/>
    </location>
</feature>
<feature type="transmembrane region" description="Helical" evidence="9">
    <location>
        <begin position="363"/>
        <end position="385"/>
    </location>
</feature>
<dbReference type="Proteomes" id="UP001432027">
    <property type="component" value="Unassembled WGS sequence"/>
</dbReference>
<keyword evidence="4" id="KW-0964">Secreted</keyword>
<organism evidence="11 12">
    <name type="scientific">Pristionchus entomophagus</name>
    <dbReference type="NCBI Taxonomy" id="358040"/>
    <lineage>
        <taxon>Eukaryota</taxon>
        <taxon>Metazoa</taxon>
        <taxon>Ecdysozoa</taxon>
        <taxon>Nematoda</taxon>
        <taxon>Chromadorea</taxon>
        <taxon>Rhabditida</taxon>
        <taxon>Rhabditina</taxon>
        <taxon>Diplogasteromorpha</taxon>
        <taxon>Diplogasteroidea</taxon>
        <taxon>Neodiplogasteridae</taxon>
        <taxon>Pristionchus</taxon>
    </lineage>
</organism>
<evidence type="ECO:0000256" key="6">
    <source>
        <dbReference type="ARBA" id="ARBA00022729"/>
    </source>
</evidence>
<dbReference type="AlphaFoldDB" id="A0AAV5SLR8"/>
<evidence type="ECO:0000259" key="10">
    <source>
        <dbReference type="PROSITE" id="PS50262"/>
    </source>
</evidence>
<comment type="similarity">
    <text evidence="3">Belongs to the nematode transthyretin-like family.</text>
</comment>
<proteinExistence type="inferred from homology"/>
<evidence type="ECO:0000256" key="5">
    <source>
        <dbReference type="ARBA" id="ARBA00022692"/>
    </source>
</evidence>
<evidence type="ECO:0000256" key="1">
    <source>
        <dbReference type="ARBA" id="ARBA00004370"/>
    </source>
</evidence>
<dbReference type="InterPro" id="IPR001534">
    <property type="entry name" value="Transthyretin-like"/>
</dbReference>
<comment type="subcellular location">
    <subcellularLocation>
        <location evidence="1">Membrane</location>
    </subcellularLocation>
    <subcellularLocation>
        <location evidence="2">Secreted</location>
    </subcellularLocation>
</comment>
<keyword evidence="8 9" id="KW-0472">Membrane</keyword>
<evidence type="ECO:0000256" key="8">
    <source>
        <dbReference type="ARBA" id="ARBA00023136"/>
    </source>
</evidence>
<dbReference type="Gene3D" id="2.60.40.3330">
    <property type="match status" value="1"/>
</dbReference>
<dbReference type="GO" id="GO:0009986">
    <property type="term" value="C:cell surface"/>
    <property type="evidence" value="ECO:0007669"/>
    <property type="project" value="InterPro"/>
</dbReference>
<dbReference type="EMBL" id="BTSX01000002">
    <property type="protein sequence ID" value="GMS84033.1"/>
    <property type="molecule type" value="Genomic_DNA"/>
</dbReference>
<name>A0AAV5SLR8_9BILA</name>
<evidence type="ECO:0000313" key="12">
    <source>
        <dbReference type="Proteomes" id="UP001432027"/>
    </source>
</evidence>
<dbReference type="InterPro" id="IPR038479">
    <property type="entry name" value="Transthyretin-like_sf"/>
</dbReference>
<feature type="transmembrane region" description="Helical" evidence="9">
    <location>
        <begin position="156"/>
        <end position="176"/>
    </location>
</feature>
<feature type="transmembrane region" description="Helical" evidence="9">
    <location>
        <begin position="320"/>
        <end position="343"/>
    </location>
</feature>
<dbReference type="PANTHER" id="PTHR46709">
    <property type="entry name" value="PROTEIN CBG23488-RELATED"/>
    <property type="match status" value="1"/>
</dbReference>
<evidence type="ECO:0000256" key="7">
    <source>
        <dbReference type="ARBA" id="ARBA00022989"/>
    </source>
</evidence>
<feature type="non-terminal residue" evidence="11">
    <location>
        <position position="618"/>
    </location>
</feature>
<dbReference type="PANTHER" id="PTHR46709:SF11">
    <property type="entry name" value="G-PROTEIN COUPLED RECEPTORS FAMILY 1 PROFILE DOMAIN-CONTAINING PROTEIN"/>
    <property type="match status" value="1"/>
</dbReference>
<evidence type="ECO:0000313" key="11">
    <source>
        <dbReference type="EMBL" id="GMS84033.1"/>
    </source>
</evidence>
<dbReference type="Gene3D" id="1.20.1070.10">
    <property type="entry name" value="Rhodopsin 7-helix transmembrane proteins"/>
    <property type="match status" value="1"/>
</dbReference>
<feature type="transmembrane region" description="Helical" evidence="9">
    <location>
        <begin position="211"/>
        <end position="233"/>
    </location>
</feature>
<evidence type="ECO:0000256" key="2">
    <source>
        <dbReference type="ARBA" id="ARBA00004613"/>
    </source>
</evidence>
<dbReference type="Pfam" id="PF01060">
    <property type="entry name" value="TTR-52"/>
    <property type="match status" value="1"/>
</dbReference>
<sequence>MSEELFLAINESSNSTNATECGYSEGPVSLQRFIIIFVCSLIASVGVLCNLILLAVFRRSLPSSVFLAGLSLLDALLCLTYVLLFGVDASCNHLQVEFLFRLYHDYLKIIFFLCRVVQFAMPYMLILATLERFTWTAGDQMRRFLQCFFSDRGRQITAMAIIIISLAFRIIVYFSFEIVEFPNCDDLFSSISPVPLDFASHDLYMIYEVQIVTSLQTVIPFIVLIVLNAMIIIKMCGEKRDQGIINRMRCAAEEVRAEREAIQREQFQVCTQHMVKKASIIANSSSLPEHYVLMEVTNGMVQESFNSKTNREKAIQLRNAVFTMLVIVLSYLVCNGLNLFLLYYEKFDSEALYVGDSRVSTNFYIALSDSVSISYMLSSAIRLFIYAKCNPKLRKELKQYLWGMEYVPTSEEDSMLLQPKFHLPLKFILGSLLIAAATAKPGTNDDYGKQFKHGQATTPVYGKGFNYGSGSAGSHSIGSGVGSHSIGSGAVPSYGDSVLTKSAEITGTLMCGDEPVKDAVVRLYRNVTETVENLLAVVKSKDDGSFRIEGNTANKGAAEAGFKGYRTFGFTVEDELYVSLGRISRKAFDIGKLNVQMEYPGEKRELKFTNDQPLGAAI</sequence>
<evidence type="ECO:0000256" key="4">
    <source>
        <dbReference type="ARBA" id="ARBA00022525"/>
    </source>
</evidence>